<accession>A0A0J7K2L7</accession>
<gene>
    <name evidence="1" type="ORF">RF55_17726</name>
</gene>
<protein>
    <submittedName>
        <fullName evidence="1">E3 ubiquitin-protein ligase</fullName>
    </submittedName>
</protein>
<keyword evidence="2" id="KW-1185">Reference proteome</keyword>
<organism evidence="1 2">
    <name type="scientific">Lasius niger</name>
    <name type="common">Black garden ant</name>
    <dbReference type="NCBI Taxonomy" id="67767"/>
    <lineage>
        <taxon>Eukaryota</taxon>
        <taxon>Metazoa</taxon>
        <taxon>Ecdysozoa</taxon>
        <taxon>Arthropoda</taxon>
        <taxon>Hexapoda</taxon>
        <taxon>Insecta</taxon>
        <taxon>Pterygota</taxon>
        <taxon>Neoptera</taxon>
        <taxon>Endopterygota</taxon>
        <taxon>Hymenoptera</taxon>
        <taxon>Apocrita</taxon>
        <taxon>Aculeata</taxon>
        <taxon>Formicoidea</taxon>
        <taxon>Formicidae</taxon>
        <taxon>Formicinae</taxon>
        <taxon>Lasius</taxon>
        <taxon>Lasius</taxon>
    </lineage>
</organism>
<name>A0A0J7K2L7_LASNI</name>
<dbReference type="PaxDb" id="67767-A0A0J7K2L7"/>
<reference evidence="1 2" key="1">
    <citation type="submission" date="2015-04" db="EMBL/GenBank/DDBJ databases">
        <title>Lasius niger genome sequencing.</title>
        <authorList>
            <person name="Konorov E.A."/>
            <person name="Nikitin M.A."/>
            <person name="Kirill M.V."/>
            <person name="Chang P."/>
        </authorList>
    </citation>
    <scope>NUCLEOTIDE SEQUENCE [LARGE SCALE GENOMIC DNA]</scope>
    <source>
        <tissue evidence="1">Whole</tissue>
    </source>
</reference>
<evidence type="ECO:0000313" key="2">
    <source>
        <dbReference type="Proteomes" id="UP000036403"/>
    </source>
</evidence>
<comment type="caution">
    <text evidence="1">The sequence shown here is derived from an EMBL/GenBank/DDBJ whole genome shotgun (WGS) entry which is preliminary data.</text>
</comment>
<dbReference type="OrthoDB" id="8123967at2759"/>
<dbReference type="AlphaFoldDB" id="A0A0J7K2L7"/>
<proteinExistence type="predicted"/>
<dbReference type="EMBL" id="LBMM01016370">
    <property type="protein sequence ID" value="KMQ84451.1"/>
    <property type="molecule type" value="Genomic_DNA"/>
</dbReference>
<dbReference type="Proteomes" id="UP000036403">
    <property type="component" value="Unassembled WGS sequence"/>
</dbReference>
<evidence type="ECO:0000313" key="1">
    <source>
        <dbReference type="EMBL" id="KMQ84451.1"/>
    </source>
</evidence>
<sequence length="139" mass="15447">MEIVSYGDYDFNESSGSEELYGVDTFSPLPQVGSLVGLLTTTPTVLDSATKVGCKSQSYTSWDYMSRLYVGGVFVSDAAEQPQVRVTREDGEKWDKSTKQKLADMYPAQRILLEKGLKVFIRGKGVMSRAQAAKMRLEQ</sequence>